<dbReference type="Pfam" id="PF05383">
    <property type="entry name" value="La"/>
    <property type="match status" value="1"/>
</dbReference>
<evidence type="ECO:0000259" key="8">
    <source>
        <dbReference type="PROSITE" id="PS51939"/>
    </source>
</evidence>
<dbReference type="PANTHER" id="PTHR22792:SF157">
    <property type="entry name" value="LA PROTEIN"/>
    <property type="match status" value="1"/>
</dbReference>
<feature type="compositionally biased region" description="Acidic residues" evidence="5">
    <location>
        <begin position="298"/>
        <end position="312"/>
    </location>
</feature>
<feature type="domain" description="RRM" evidence="6">
    <location>
        <begin position="114"/>
        <end position="196"/>
    </location>
</feature>
<dbReference type="InterPro" id="IPR036388">
    <property type="entry name" value="WH-like_DNA-bd_sf"/>
</dbReference>
<dbReference type="InterPro" id="IPR006630">
    <property type="entry name" value="La_HTH"/>
</dbReference>
<dbReference type="SUPFAM" id="SSF46785">
    <property type="entry name" value="Winged helix' DNA-binding domain"/>
    <property type="match status" value="1"/>
</dbReference>
<dbReference type="InterPro" id="IPR012677">
    <property type="entry name" value="Nucleotide-bd_a/b_plait_sf"/>
</dbReference>
<comment type="caution">
    <text evidence="9">The sequence shown here is derived from an EMBL/GenBank/DDBJ whole genome shotgun (WGS) entry which is preliminary data.</text>
</comment>
<keyword evidence="2 4" id="KW-0694">RNA-binding</keyword>
<dbReference type="AlphaFoldDB" id="A0AAD3DIQ7"/>
<dbReference type="GO" id="GO:0005634">
    <property type="term" value="C:nucleus"/>
    <property type="evidence" value="ECO:0007669"/>
    <property type="project" value="UniProtKB-SubCell"/>
</dbReference>
<dbReference type="InterPro" id="IPR035979">
    <property type="entry name" value="RBD_domain_sf"/>
</dbReference>
<keyword evidence="3" id="KW-0539">Nucleus</keyword>
<feature type="domain" description="HTH La-type RNA-binding" evidence="7">
    <location>
        <begin position="2"/>
        <end position="105"/>
    </location>
</feature>
<accession>A0AAD3DIQ7</accession>
<dbReference type="InterPro" id="IPR014886">
    <property type="entry name" value="La_xRRM"/>
</dbReference>
<evidence type="ECO:0000256" key="5">
    <source>
        <dbReference type="SAM" id="MobiDB-lite"/>
    </source>
</evidence>
<gene>
    <name evidence="9" type="ORF">Agub_g3468</name>
</gene>
<keyword evidence="10" id="KW-1185">Reference proteome</keyword>
<reference evidence="9 10" key="1">
    <citation type="journal article" date="2021" name="Sci. Rep.">
        <title>Genome sequencing of the multicellular alga Astrephomene provides insights into convergent evolution of germ-soma differentiation.</title>
        <authorList>
            <person name="Yamashita S."/>
            <person name="Yamamoto K."/>
            <person name="Matsuzaki R."/>
            <person name="Suzuki S."/>
            <person name="Yamaguchi H."/>
            <person name="Hirooka S."/>
            <person name="Minakuchi Y."/>
            <person name="Miyagishima S."/>
            <person name="Kawachi M."/>
            <person name="Toyoda A."/>
            <person name="Nozaki H."/>
        </authorList>
    </citation>
    <scope>NUCLEOTIDE SEQUENCE [LARGE SCALE GENOMIC DNA]</scope>
    <source>
        <strain evidence="9 10">NIES-4017</strain>
    </source>
</reference>
<feature type="domain" description="XRRM" evidence="8">
    <location>
        <begin position="319"/>
        <end position="413"/>
    </location>
</feature>
<dbReference type="PRINTS" id="PR00302">
    <property type="entry name" value="LUPUSLA"/>
</dbReference>
<evidence type="ECO:0000256" key="1">
    <source>
        <dbReference type="ARBA" id="ARBA00004123"/>
    </source>
</evidence>
<name>A0AAD3DIQ7_9CHLO</name>
<dbReference type="InterPro" id="IPR036390">
    <property type="entry name" value="WH_DNA-bd_sf"/>
</dbReference>
<organism evidence="9 10">
    <name type="scientific">Astrephomene gubernaculifera</name>
    <dbReference type="NCBI Taxonomy" id="47775"/>
    <lineage>
        <taxon>Eukaryota</taxon>
        <taxon>Viridiplantae</taxon>
        <taxon>Chlorophyta</taxon>
        <taxon>core chlorophytes</taxon>
        <taxon>Chlorophyceae</taxon>
        <taxon>CS clade</taxon>
        <taxon>Chlamydomonadales</taxon>
        <taxon>Astrephomenaceae</taxon>
        <taxon>Astrephomene</taxon>
    </lineage>
</organism>
<dbReference type="Gene3D" id="1.10.10.10">
    <property type="entry name" value="Winged helix-like DNA-binding domain superfamily/Winged helix DNA-binding domain"/>
    <property type="match status" value="1"/>
</dbReference>
<protein>
    <submittedName>
        <fullName evidence="9">Uncharacterized protein</fullName>
    </submittedName>
</protein>
<evidence type="ECO:0000313" key="10">
    <source>
        <dbReference type="Proteomes" id="UP001054857"/>
    </source>
</evidence>
<feature type="compositionally biased region" description="Acidic residues" evidence="5">
    <location>
        <begin position="258"/>
        <end position="271"/>
    </location>
</feature>
<comment type="subcellular location">
    <subcellularLocation>
        <location evidence="1">Nucleus</location>
    </subcellularLocation>
</comment>
<dbReference type="PROSITE" id="PS51939">
    <property type="entry name" value="XRRM"/>
    <property type="match status" value="1"/>
</dbReference>
<evidence type="ECO:0000259" key="6">
    <source>
        <dbReference type="PROSITE" id="PS50102"/>
    </source>
</evidence>
<dbReference type="InterPro" id="IPR002344">
    <property type="entry name" value="Lupus_La"/>
</dbReference>
<dbReference type="PANTHER" id="PTHR22792">
    <property type="entry name" value="LUPUS LA PROTEIN-RELATED"/>
    <property type="match status" value="1"/>
</dbReference>
<dbReference type="GO" id="GO:0006396">
    <property type="term" value="P:RNA processing"/>
    <property type="evidence" value="ECO:0007669"/>
    <property type="project" value="InterPro"/>
</dbReference>
<dbReference type="InterPro" id="IPR045180">
    <property type="entry name" value="La_dom_prot"/>
</dbReference>
<dbReference type="Gene3D" id="3.30.70.330">
    <property type="match status" value="2"/>
</dbReference>
<dbReference type="SMART" id="SM00360">
    <property type="entry name" value="RRM"/>
    <property type="match status" value="1"/>
</dbReference>
<dbReference type="SUPFAM" id="SSF54928">
    <property type="entry name" value="RNA-binding domain, RBD"/>
    <property type="match status" value="1"/>
</dbReference>
<dbReference type="CDD" id="cd08030">
    <property type="entry name" value="LA_like_plant"/>
    <property type="match status" value="1"/>
</dbReference>
<dbReference type="Proteomes" id="UP001054857">
    <property type="component" value="Unassembled WGS sequence"/>
</dbReference>
<dbReference type="PROSITE" id="PS50102">
    <property type="entry name" value="RRM"/>
    <property type="match status" value="1"/>
</dbReference>
<evidence type="ECO:0000256" key="3">
    <source>
        <dbReference type="ARBA" id="ARBA00023242"/>
    </source>
</evidence>
<sequence>MAAYDEAVKAKVLKQVEFYFSDSNLPKDKFLKEKIAEDPEGYVAINVIAAFGRMRDTLKLTATTPAEVPEATVAAVADMLSGSSSLQLDESKTKIKRKEPLANEAEIARAVDARSIYARPFPMDATVDAITEFFSGHAPVNCVRMRRHMRSKMFKGSVFVEFASLEDAEKVMAQSLEFAGAPIRMLKKMEYVESKRQQRKNRSGGFKNDGDLSDDSNIGNGLPDGVGGVVDCGAVTSSHGQRQQQQQAKRAPKRKQEEEPEEEREYDEGDLGDGPSAKRTKPAPKETAEDGAAAGEAEGGDEEMGEGEEGGDAEQAQPYFTAGCLIGFTLEAELPELTGPRVISDVFGGRDKVRFVELNADRKGGYLRFVSPEFAAAALSDFEARGEEARTIAGIKGTMKKVEGEEEASYHKR</sequence>
<evidence type="ECO:0000313" key="9">
    <source>
        <dbReference type="EMBL" id="GFR42570.1"/>
    </source>
</evidence>
<feature type="non-terminal residue" evidence="9">
    <location>
        <position position="413"/>
    </location>
</feature>
<dbReference type="GO" id="GO:0003723">
    <property type="term" value="F:RNA binding"/>
    <property type="evidence" value="ECO:0007669"/>
    <property type="project" value="UniProtKB-UniRule"/>
</dbReference>
<evidence type="ECO:0000256" key="4">
    <source>
        <dbReference type="PROSITE-ProRule" id="PRU00332"/>
    </source>
</evidence>
<feature type="region of interest" description="Disordered" evidence="5">
    <location>
        <begin position="194"/>
        <end position="313"/>
    </location>
</feature>
<evidence type="ECO:0000256" key="2">
    <source>
        <dbReference type="ARBA" id="ARBA00022884"/>
    </source>
</evidence>
<feature type="compositionally biased region" description="Low complexity" evidence="5">
    <location>
        <begin position="231"/>
        <end position="249"/>
    </location>
</feature>
<evidence type="ECO:0000259" key="7">
    <source>
        <dbReference type="PROSITE" id="PS50961"/>
    </source>
</evidence>
<dbReference type="EMBL" id="BMAR01000003">
    <property type="protein sequence ID" value="GFR42570.1"/>
    <property type="molecule type" value="Genomic_DNA"/>
</dbReference>
<dbReference type="SMART" id="SM00715">
    <property type="entry name" value="LA"/>
    <property type="match status" value="1"/>
</dbReference>
<dbReference type="Pfam" id="PF00076">
    <property type="entry name" value="RRM_1"/>
    <property type="match status" value="1"/>
</dbReference>
<proteinExistence type="predicted"/>
<dbReference type="PROSITE" id="PS50961">
    <property type="entry name" value="HTH_LA"/>
    <property type="match status" value="1"/>
</dbReference>
<dbReference type="GO" id="GO:1990904">
    <property type="term" value="C:ribonucleoprotein complex"/>
    <property type="evidence" value="ECO:0007669"/>
    <property type="project" value="UniProtKB-UniRule"/>
</dbReference>
<dbReference type="CDD" id="cd12291">
    <property type="entry name" value="RRM1_La"/>
    <property type="match status" value="1"/>
</dbReference>
<dbReference type="InterPro" id="IPR000504">
    <property type="entry name" value="RRM_dom"/>
</dbReference>